<dbReference type="AlphaFoldDB" id="A0A1R4JB15"/>
<accession>A0A1R4JB15</accession>
<feature type="transmembrane region" description="Helical" evidence="2">
    <location>
        <begin position="72"/>
        <end position="94"/>
    </location>
</feature>
<name>A0A1R4JB15_9MICC</name>
<proteinExistence type="predicted"/>
<protein>
    <submittedName>
        <fullName evidence="3">Membrane protein</fullName>
    </submittedName>
</protein>
<evidence type="ECO:0000256" key="1">
    <source>
        <dbReference type="SAM" id="MobiDB-lite"/>
    </source>
</evidence>
<keyword evidence="2" id="KW-1133">Transmembrane helix</keyword>
<keyword evidence="2" id="KW-0812">Transmembrane</keyword>
<evidence type="ECO:0000313" key="3">
    <source>
        <dbReference type="EMBL" id="SJN29247.1"/>
    </source>
</evidence>
<dbReference type="Pfam" id="PF14017">
    <property type="entry name" value="DUF4233"/>
    <property type="match status" value="1"/>
</dbReference>
<dbReference type="EMBL" id="FUKP01000050">
    <property type="protein sequence ID" value="SJN29247.1"/>
    <property type="molecule type" value="Genomic_DNA"/>
</dbReference>
<dbReference type="InterPro" id="IPR025327">
    <property type="entry name" value="DUF4233"/>
</dbReference>
<organism evidence="3 4">
    <name type="scientific">Micrococcus lylae</name>
    <dbReference type="NCBI Taxonomy" id="1273"/>
    <lineage>
        <taxon>Bacteria</taxon>
        <taxon>Bacillati</taxon>
        <taxon>Actinomycetota</taxon>
        <taxon>Actinomycetes</taxon>
        <taxon>Micrococcales</taxon>
        <taxon>Micrococcaceae</taxon>
        <taxon>Micrococcus</taxon>
    </lineage>
</organism>
<dbReference type="RefSeq" id="WP_087134170.1">
    <property type="nucleotide sequence ID" value="NZ_FUKP01000050.1"/>
</dbReference>
<feature type="transmembrane region" description="Helical" evidence="2">
    <location>
        <begin position="42"/>
        <end position="66"/>
    </location>
</feature>
<evidence type="ECO:0000313" key="4">
    <source>
        <dbReference type="Proteomes" id="UP000196230"/>
    </source>
</evidence>
<keyword evidence="2" id="KW-0472">Membrane</keyword>
<reference evidence="3 4" key="1">
    <citation type="submission" date="2017-02" db="EMBL/GenBank/DDBJ databases">
        <authorList>
            <person name="Peterson S.W."/>
        </authorList>
    </citation>
    <scope>NUCLEOTIDE SEQUENCE [LARGE SCALE GENOMIC DNA]</scope>
    <source>
        <strain evidence="3 4">2B3F</strain>
    </source>
</reference>
<feature type="compositionally biased region" description="Basic and acidic residues" evidence="1">
    <location>
        <begin position="15"/>
        <end position="24"/>
    </location>
</feature>
<feature type="transmembrane region" description="Helical" evidence="2">
    <location>
        <begin position="101"/>
        <end position="134"/>
    </location>
</feature>
<evidence type="ECO:0000256" key="2">
    <source>
        <dbReference type="SAM" id="Phobius"/>
    </source>
</evidence>
<feature type="region of interest" description="Disordered" evidence="1">
    <location>
        <begin position="1"/>
        <end position="32"/>
    </location>
</feature>
<sequence>MAHTPDSSDAGFGSEDWRPARETRSQQAWRPGMKKKRRSIQALFASSVLCLEAIVLFFLGMTIFGLNRSEDHAVWFIVGYSLLAVVAVLTCAIIRKPAGIAVGWVLQLVLVLSGFWEYSMFVIGPLFALAWWYAVVKGRRMDVENRERDRLQAEWEAEHGA</sequence>
<dbReference type="Proteomes" id="UP000196230">
    <property type="component" value="Unassembled WGS sequence"/>
</dbReference>
<gene>
    <name evidence="3" type="ORF">FM125_07540</name>
</gene>